<dbReference type="Pfam" id="PF12482">
    <property type="entry name" value="DUF3701"/>
    <property type="match status" value="1"/>
</dbReference>
<comment type="caution">
    <text evidence="1">The sequence shown here is derived from an EMBL/GenBank/DDBJ whole genome shotgun (WGS) entry which is preliminary data.</text>
</comment>
<keyword evidence="2" id="KW-1185">Reference proteome</keyword>
<reference evidence="1 2" key="1">
    <citation type="submission" date="2019-09" db="EMBL/GenBank/DDBJ databases">
        <authorList>
            <person name="Depoorter E."/>
        </authorList>
    </citation>
    <scope>NUCLEOTIDE SEQUENCE [LARGE SCALE GENOMIC DNA]</scope>
    <source>
        <strain evidence="1 2">R-17378</strain>
    </source>
</reference>
<name>A0ABY6XSF6_9BURK</name>
<sequence length="57" mass="6426">MEACLVEAPQLEHTLEGWFDARLLERLAAAGVATFAQLLALTSAWRQRWYNAVPRLA</sequence>
<proteinExistence type="predicted"/>
<protein>
    <submittedName>
        <fullName evidence="1">Integrase family protein</fullName>
    </submittedName>
</protein>
<organism evidence="1 2">
    <name type="scientific">Burkholderia aenigmatica</name>
    <dbReference type="NCBI Taxonomy" id="2015348"/>
    <lineage>
        <taxon>Bacteria</taxon>
        <taxon>Pseudomonadati</taxon>
        <taxon>Pseudomonadota</taxon>
        <taxon>Betaproteobacteria</taxon>
        <taxon>Burkholderiales</taxon>
        <taxon>Burkholderiaceae</taxon>
        <taxon>Burkholderia</taxon>
        <taxon>Burkholderia cepacia complex</taxon>
    </lineage>
</organism>
<evidence type="ECO:0000313" key="2">
    <source>
        <dbReference type="Proteomes" id="UP000494120"/>
    </source>
</evidence>
<accession>A0ABY6XSF6</accession>
<dbReference type="InterPro" id="IPR022169">
    <property type="entry name" value="DUF3701"/>
</dbReference>
<dbReference type="EMBL" id="CABVQG010000011">
    <property type="protein sequence ID" value="VWC73648.1"/>
    <property type="molecule type" value="Genomic_DNA"/>
</dbReference>
<gene>
    <name evidence="1" type="ORF">BLA17378_03438</name>
</gene>
<evidence type="ECO:0000313" key="1">
    <source>
        <dbReference type="EMBL" id="VWC73648.1"/>
    </source>
</evidence>
<dbReference type="RefSeq" id="WP_254607793.1">
    <property type="nucleotide sequence ID" value="NZ_CABVQG010000011.1"/>
</dbReference>
<dbReference type="Proteomes" id="UP000494120">
    <property type="component" value="Unassembled WGS sequence"/>
</dbReference>